<protein>
    <recommendedName>
        <fullName evidence="3">histidine kinase</fullName>
        <ecNumber evidence="3">2.7.13.3</ecNumber>
    </recommendedName>
</protein>
<feature type="domain" description="Histidine kinase" evidence="8">
    <location>
        <begin position="190"/>
        <end position="405"/>
    </location>
</feature>
<proteinExistence type="predicted"/>
<dbReference type="InterPro" id="IPR036890">
    <property type="entry name" value="HATPase_C_sf"/>
</dbReference>
<name>A0A919TAU3_9ACTN</name>
<dbReference type="SUPFAM" id="SSF55874">
    <property type="entry name" value="ATPase domain of HSP90 chaperone/DNA topoisomerase II/histidine kinase"/>
    <property type="match status" value="1"/>
</dbReference>
<keyword evidence="6 9" id="KW-0418">Kinase</keyword>
<evidence type="ECO:0000256" key="4">
    <source>
        <dbReference type="ARBA" id="ARBA00022553"/>
    </source>
</evidence>
<comment type="subcellular location">
    <subcellularLocation>
        <location evidence="2">Cell membrane</location>
    </subcellularLocation>
</comment>
<comment type="caution">
    <text evidence="9">The sequence shown here is derived from an EMBL/GenBank/DDBJ whole genome shotgun (WGS) entry which is preliminary data.</text>
</comment>
<dbReference type="PRINTS" id="PR00344">
    <property type="entry name" value="BCTRLSENSOR"/>
</dbReference>
<dbReference type="Pfam" id="PF00512">
    <property type="entry name" value="HisKA"/>
    <property type="match status" value="1"/>
</dbReference>
<dbReference type="SUPFAM" id="SSF55781">
    <property type="entry name" value="GAF domain-like"/>
    <property type="match status" value="1"/>
</dbReference>
<keyword evidence="10" id="KW-1185">Reference proteome</keyword>
<sequence length="415" mass="45043">MSGMLVADPQLERQRLAALHDYDVLYTAPEADFDDIAVLAAQLCRTPIAAISLVDGERQWLKASVGMDFCEVAREHSFCSHAIHAAREVMQVPDARLDPRFRNNPMVVAEPYVRFYAGAPLVTAGGQPLGTLCVIDSEPRLLNPAECAGLRTLARHVMAQLELRQYARGLDAANERLRDADRIKDEFISRVTHELRTPLTSINGYLEVLGDPESPPSENPQFLDRIRRNSDRLIALVDDMLLAAQAGQSSLVLDRSVIDVAELVRDAVARNRVLAEGRGLEISAVAGEPVPVRADLQRLGQAVERLVLNAVKFTPRGRITVTARADGDDAVLEVRDTGIGISAADQQRVLAPFRRAADAERREVQGAGLGLSIVKAIVDAHDGLLTIDSDPGHGTPISIHLPRQDVSAAITAGTV</sequence>
<dbReference type="InterPro" id="IPR036097">
    <property type="entry name" value="HisK_dim/P_sf"/>
</dbReference>
<evidence type="ECO:0000256" key="2">
    <source>
        <dbReference type="ARBA" id="ARBA00004236"/>
    </source>
</evidence>
<evidence type="ECO:0000256" key="7">
    <source>
        <dbReference type="ARBA" id="ARBA00023012"/>
    </source>
</evidence>
<organism evidence="9 10">
    <name type="scientific">Paractinoplanes toevensis</name>
    <dbReference type="NCBI Taxonomy" id="571911"/>
    <lineage>
        <taxon>Bacteria</taxon>
        <taxon>Bacillati</taxon>
        <taxon>Actinomycetota</taxon>
        <taxon>Actinomycetes</taxon>
        <taxon>Micromonosporales</taxon>
        <taxon>Micromonosporaceae</taxon>
        <taxon>Paractinoplanes</taxon>
    </lineage>
</organism>
<dbReference type="InterPro" id="IPR003661">
    <property type="entry name" value="HisK_dim/P_dom"/>
</dbReference>
<keyword evidence="4" id="KW-0597">Phosphoprotein</keyword>
<evidence type="ECO:0000256" key="5">
    <source>
        <dbReference type="ARBA" id="ARBA00022679"/>
    </source>
</evidence>
<keyword evidence="5" id="KW-0808">Transferase</keyword>
<dbReference type="FunFam" id="1.10.287.130:FF:000001">
    <property type="entry name" value="Two-component sensor histidine kinase"/>
    <property type="match status" value="1"/>
</dbReference>
<evidence type="ECO:0000256" key="6">
    <source>
        <dbReference type="ARBA" id="ARBA00022777"/>
    </source>
</evidence>
<dbReference type="Gene3D" id="3.30.450.40">
    <property type="match status" value="1"/>
</dbReference>
<dbReference type="InterPro" id="IPR050736">
    <property type="entry name" value="Sensor_HK_Regulatory"/>
</dbReference>
<dbReference type="GO" id="GO:0005886">
    <property type="term" value="C:plasma membrane"/>
    <property type="evidence" value="ECO:0007669"/>
    <property type="project" value="UniProtKB-SubCell"/>
</dbReference>
<dbReference type="Gene3D" id="3.30.565.10">
    <property type="entry name" value="Histidine kinase-like ATPase, C-terminal domain"/>
    <property type="match status" value="1"/>
</dbReference>
<dbReference type="SUPFAM" id="SSF47384">
    <property type="entry name" value="Homodimeric domain of signal transducing histidine kinase"/>
    <property type="match status" value="1"/>
</dbReference>
<evidence type="ECO:0000256" key="1">
    <source>
        <dbReference type="ARBA" id="ARBA00000085"/>
    </source>
</evidence>
<dbReference type="PANTHER" id="PTHR43711:SF1">
    <property type="entry name" value="HISTIDINE KINASE 1"/>
    <property type="match status" value="1"/>
</dbReference>
<accession>A0A919TAU3</accession>
<dbReference type="GO" id="GO:0000155">
    <property type="term" value="F:phosphorelay sensor kinase activity"/>
    <property type="evidence" value="ECO:0007669"/>
    <property type="project" value="InterPro"/>
</dbReference>
<dbReference type="Gene3D" id="1.10.287.130">
    <property type="match status" value="1"/>
</dbReference>
<dbReference type="InterPro" id="IPR004358">
    <property type="entry name" value="Sig_transdc_His_kin-like_C"/>
</dbReference>
<dbReference type="CDD" id="cd00082">
    <property type="entry name" value="HisKA"/>
    <property type="match status" value="1"/>
</dbReference>
<gene>
    <name evidence="9" type="ORF">Ato02nite_028380</name>
</gene>
<dbReference type="SMART" id="SM00388">
    <property type="entry name" value="HisKA"/>
    <property type="match status" value="1"/>
</dbReference>
<dbReference type="SMART" id="SM00387">
    <property type="entry name" value="HATPase_c"/>
    <property type="match status" value="1"/>
</dbReference>
<evidence type="ECO:0000313" key="10">
    <source>
        <dbReference type="Proteomes" id="UP000677082"/>
    </source>
</evidence>
<dbReference type="Pfam" id="PF02518">
    <property type="entry name" value="HATPase_c"/>
    <property type="match status" value="1"/>
</dbReference>
<dbReference type="PROSITE" id="PS50109">
    <property type="entry name" value="HIS_KIN"/>
    <property type="match status" value="1"/>
</dbReference>
<dbReference type="EC" id="2.7.13.3" evidence="3"/>
<dbReference type="InterPro" id="IPR005467">
    <property type="entry name" value="His_kinase_dom"/>
</dbReference>
<comment type="catalytic activity">
    <reaction evidence="1">
        <text>ATP + protein L-histidine = ADP + protein N-phospho-L-histidine.</text>
        <dbReference type="EC" id="2.7.13.3"/>
    </reaction>
</comment>
<dbReference type="AlphaFoldDB" id="A0A919TAU3"/>
<dbReference type="InterPro" id="IPR029016">
    <property type="entry name" value="GAF-like_dom_sf"/>
</dbReference>
<dbReference type="InterPro" id="IPR003594">
    <property type="entry name" value="HATPase_dom"/>
</dbReference>
<dbReference type="Pfam" id="PF01590">
    <property type="entry name" value="GAF"/>
    <property type="match status" value="1"/>
</dbReference>
<evidence type="ECO:0000313" key="9">
    <source>
        <dbReference type="EMBL" id="GIM91045.1"/>
    </source>
</evidence>
<evidence type="ECO:0000256" key="3">
    <source>
        <dbReference type="ARBA" id="ARBA00012438"/>
    </source>
</evidence>
<dbReference type="InterPro" id="IPR003018">
    <property type="entry name" value="GAF"/>
</dbReference>
<keyword evidence="7" id="KW-0902">Two-component regulatory system</keyword>
<reference evidence="9 10" key="1">
    <citation type="submission" date="2021-03" db="EMBL/GenBank/DDBJ databases">
        <title>Whole genome shotgun sequence of Actinoplanes toevensis NBRC 105298.</title>
        <authorList>
            <person name="Komaki H."/>
            <person name="Tamura T."/>
        </authorList>
    </citation>
    <scope>NUCLEOTIDE SEQUENCE [LARGE SCALE GENOMIC DNA]</scope>
    <source>
        <strain evidence="9 10">NBRC 105298</strain>
    </source>
</reference>
<evidence type="ECO:0000259" key="8">
    <source>
        <dbReference type="PROSITE" id="PS50109"/>
    </source>
</evidence>
<dbReference type="EMBL" id="BOQN01000039">
    <property type="protein sequence ID" value="GIM91045.1"/>
    <property type="molecule type" value="Genomic_DNA"/>
</dbReference>
<dbReference type="Proteomes" id="UP000677082">
    <property type="component" value="Unassembled WGS sequence"/>
</dbReference>
<dbReference type="SMART" id="SM00065">
    <property type="entry name" value="GAF"/>
    <property type="match status" value="1"/>
</dbReference>
<dbReference type="PANTHER" id="PTHR43711">
    <property type="entry name" value="TWO-COMPONENT HISTIDINE KINASE"/>
    <property type="match status" value="1"/>
</dbReference>